<keyword evidence="2" id="KW-0460">Magnesium</keyword>
<keyword evidence="2" id="KW-0479">Metal-binding</keyword>
<dbReference type="InterPro" id="IPR036676">
    <property type="entry name" value="PurM-like_C_sf"/>
</dbReference>
<dbReference type="Gene3D" id="3.30.1330.10">
    <property type="entry name" value="PurM-like, N-terminal domain"/>
    <property type="match status" value="1"/>
</dbReference>
<dbReference type="InterPro" id="IPR010918">
    <property type="entry name" value="PurM-like_C_dom"/>
</dbReference>
<dbReference type="AlphaFoldDB" id="A0A2S6NA75"/>
<dbReference type="Gene3D" id="3.90.650.10">
    <property type="entry name" value="PurM-like C-terminal domain"/>
    <property type="match status" value="1"/>
</dbReference>
<keyword evidence="2" id="KW-0808">Transferase</keyword>
<feature type="domain" description="PurM-like C-terminal" evidence="4">
    <location>
        <begin position="148"/>
        <end position="307"/>
    </location>
</feature>
<gene>
    <name evidence="2" type="primary">thiL</name>
    <name evidence="5" type="ORF">CCR94_09420</name>
</gene>
<keyword evidence="1 2" id="KW-0784">Thiamine biosynthesis</keyword>
<feature type="binding site" evidence="2">
    <location>
        <position position="25"/>
    </location>
    <ligand>
        <name>Mg(2+)</name>
        <dbReference type="ChEBI" id="CHEBI:18420"/>
        <label>3</label>
    </ligand>
</feature>
<feature type="domain" description="PurM-like N-terminal" evidence="3">
    <location>
        <begin position="24"/>
        <end position="136"/>
    </location>
</feature>
<feature type="binding site" evidence="2">
    <location>
        <position position="70"/>
    </location>
    <ligand>
        <name>Mg(2+)</name>
        <dbReference type="ChEBI" id="CHEBI:18420"/>
        <label>2</label>
    </ligand>
</feature>
<dbReference type="GO" id="GO:0005524">
    <property type="term" value="F:ATP binding"/>
    <property type="evidence" value="ECO:0007669"/>
    <property type="project" value="UniProtKB-UniRule"/>
</dbReference>
<keyword evidence="2" id="KW-0067">ATP-binding</keyword>
<feature type="binding site" evidence="2">
    <location>
        <position position="70"/>
    </location>
    <ligand>
        <name>Mg(2+)</name>
        <dbReference type="ChEBI" id="CHEBI:18420"/>
        <label>4</label>
    </ligand>
</feature>
<comment type="similarity">
    <text evidence="2">Belongs to the thiamine-monophosphate kinase family.</text>
</comment>
<feature type="binding site" evidence="2">
    <location>
        <position position="42"/>
    </location>
    <ligand>
        <name>Mg(2+)</name>
        <dbReference type="ChEBI" id="CHEBI:18420"/>
        <label>1</label>
    </ligand>
</feature>
<accession>A0A2S6NA75</accession>
<feature type="binding site" evidence="2">
    <location>
        <position position="267"/>
    </location>
    <ligand>
        <name>substrate</name>
    </ligand>
</feature>
<dbReference type="Proteomes" id="UP000239089">
    <property type="component" value="Unassembled WGS sequence"/>
</dbReference>
<evidence type="ECO:0000256" key="2">
    <source>
        <dbReference type="HAMAP-Rule" id="MF_02128"/>
    </source>
</evidence>
<dbReference type="EMBL" id="NHSJ01000057">
    <property type="protein sequence ID" value="PPQ31504.1"/>
    <property type="molecule type" value="Genomic_DNA"/>
</dbReference>
<dbReference type="HAMAP" id="MF_02128">
    <property type="entry name" value="TMP_kinase"/>
    <property type="match status" value="1"/>
</dbReference>
<dbReference type="GO" id="GO:0009229">
    <property type="term" value="P:thiamine diphosphate biosynthetic process"/>
    <property type="evidence" value="ECO:0007669"/>
    <property type="project" value="UniProtKB-UniRule"/>
</dbReference>
<dbReference type="PANTHER" id="PTHR30270:SF0">
    <property type="entry name" value="THIAMINE-MONOPHOSPHATE KINASE"/>
    <property type="match status" value="1"/>
</dbReference>
<keyword evidence="2 5" id="KW-0418">Kinase</keyword>
<dbReference type="RefSeq" id="WP_104507617.1">
    <property type="nucleotide sequence ID" value="NZ_JACIGC010000009.1"/>
</dbReference>
<reference evidence="5 6" key="1">
    <citation type="journal article" date="2018" name="Arch. Microbiol.">
        <title>New insights into the metabolic potential of the phototrophic purple bacterium Rhodopila globiformis DSM 161(T) from its draft genome sequence and evidence for a vanadium-dependent nitrogenase.</title>
        <authorList>
            <person name="Imhoff J.F."/>
            <person name="Rahn T."/>
            <person name="Kunzel S."/>
            <person name="Neulinger S.C."/>
        </authorList>
    </citation>
    <scope>NUCLEOTIDE SEQUENCE [LARGE SCALE GENOMIC DNA]</scope>
    <source>
        <strain evidence="5 6">DSM 16996</strain>
    </source>
</reference>
<comment type="function">
    <text evidence="2">Catalyzes the ATP-dependent phosphorylation of thiamine-monophosphate (TMP) to form thiamine-pyrophosphate (TPP), the active form of vitamin B1.</text>
</comment>
<keyword evidence="2" id="KW-0547">Nucleotide-binding</keyword>
<sequence length="324" mass="33321">MNESDLIARYFAPLAGPEGLGLTDDAAVLTPPPGCDLVVTADAMVAGTHFFAEDPPDAIAAKALGVNLSDLAAKAAEPLGYLLSLALPPDWTEAFLAEFSRGLGEAGRAAGIGLLGGDTVATSGPLTLSITALGAVPEGKMIRRSGARPGDLLYVSGTIGDAALGLALRRAEILRGAPPPWAGAHAAELIDRYLRPRPRLALTPALRAGASAAMDVSDGLIGDIRAMMRASGAAAEVDLELIPFSAPARAALAADPSLLDVTLTGGDDYEIVCAIPPDSAEKFEVLASAAQVAVTRIGVVAARESFRERDGTARHFARDRFSHV</sequence>
<evidence type="ECO:0000313" key="5">
    <source>
        <dbReference type="EMBL" id="PPQ31504.1"/>
    </source>
</evidence>
<feature type="binding site" evidence="2">
    <location>
        <position position="321"/>
    </location>
    <ligand>
        <name>substrate</name>
    </ligand>
</feature>
<dbReference type="SUPFAM" id="SSF55326">
    <property type="entry name" value="PurM N-terminal domain-like"/>
    <property type="match status" value="1"/>
</dbReference>
<protein>
    <recommendedName>
        <fullName evidence="2">Thiamine-monophosphate kinase</fullName>
        <shortName evidence="2">TMP kinase</shortName>
        <shortName evidence="2">Thiamine-phosphate kinase</shortName>
        <ecNumber evidence="2">2.7.4.16</ecNumber>
    </recommendedName>
</protein>
<dbReference type="Pfam" id="PF00586">
    <property type="entry name" value="AIRS"/>
    <property type="match status" value="1"/>
</dbReference>
<feature type="binding site" evidence="2">
    <location>
        <position position="70"/>
    </location>
    <ligand>
        <name>Mg(2+)</name>
        <dbReference type="ChEBI" id="CHEBI:18420"/>
        <label>3</label>
    </ligand>
</feature>
<dbReference type="InterPro" id="IPR036921">
    <property type="entry name" value="PurM-like_N_sf"/>
</dbReference>
<dbReference type="GO" id="GO:0009228">
    <property type="term" value="P:thiamine biosynthetic process"/>
    <property type="evidence" value="ECO:0007669"/>
    <property type="project" value="UniProtKB-KW"/>
</dbReference>
<feature type="binding site" evidence="2">
    <location>
        <position position="118"/>
    </location>
    <ligand>
        <name>Mg(2+)</name>
        <dbReference type="ChEBI" id="CHEBI:18420"/>
        <label>1</label>
    </ligand>
</feature>
<feature type="binding site" evidence="2">
    <location>
        <position position="40"/>
    </location>
    <ligand>
        <name>Mg(2+)</name>
        <dbReference type="ChEBI" id="CHEBI:18420"/>
        <label>4</label>
    </ligand>
</feature>
<organism evidence="5 6">
    <name type="scientific">Rhodoblastus sphagnicola</name>
    <dbReference type="NCBI Taxonomy" id="333368"/>
    <lineage>
        <taxon>Bacteria</taxon>
        <taxon>Pseudomonadati</taxon>
        <taxon>Pseudomonadota</taxon>
        <taxon>Alphaproteobacteria</taxon>
        <taxon>Hyphomicrobiales</taxon>
        <taxon>Rhodoblastaceae</taxon>
        <taxon>Rhodoblastus</taxon>
    </lineage>
</organism>
<evidence type="ECO:0000313" key="6">
    <source>
        <dbReference type="Proteomes" id="UP000239089"/>
    </source>
</evidence>
<dbReference type="Pfam" id="PF02769">
    <property type="entry name" value="AIRS_C"/>
    <property type="match status" value="1"/>
</dbReference>
<dbReference type="GO" id="GO:0000287">
    <property type="term" value="F:magnesium ion binding"/>
    <property type="evidence" value="ECO:0007669"/>
    <property type="project" value="UniProtKB-UniRule"/>
</dbReference>
<dbReference type="UniPathway" id="UPA00060">
    <property type="reaction ID" value="UER00142"/>
</dbReference>
<comment type="pathway">
    <text evidence="2">Cofactor biosynthesis; thiamine diphosphate biosynthesis; thiamine diphosphate from thiamine phosphate: step 1/1.</text>
</comment>
<dbReference type="PANTHER" id="PTHR30270">
    <property type="entry name" value="THIAMINE-MONOPHOSPHATE KINASE"/>
    <property type="match status" value="1"/>
</dbReference>
<evidence type="ECO:0000256" key="1">
    <source>
        <dbReference type="ARBA" id="ARBA00022977"/>
    </source>
</evidence>
<dbReference type="GO" id="GO:0009030">
    <property type="term" value="F:thiamine-phosphate kinase activity"/>
    <property type="evidence" value="ECO:0007669"/>
    <property type="project" value="UniProtKB-UniRule"/>
</dbReference>
<evidence type="ECO:0000259" key="3">
    <source>
        <dbReference type="Pfam" id="PF00586"/>
    </source>
</evidence>
<comment type="caution">
    <text evidence="2">Lacks conserved residue(s) required for the propagation of feature annotation.</text>
</comment>
<feature type="binding site" evidence="2">
    <location>
        <position position="144"/>
    </location>
    <ligand>
        <name>ATP</name>
        <dbReference type="ChEBI" id="CHEBI:30616"/>
    </ligand>
</feature>
<proteinExistence type="inferred from homology"/>
<dbReference type="InterPro" id="IPR006283">
    <property type="entry name" value="ThiL-like"/>
</dbReference>
<dbReference type="InterPro" id="IPR016188">
    <property type="entry name" value="PurM-like_N"/>
</dbReference>
<feature type="binding site" evidence="2">
    <location>
        <position position="49"/>
    </location>
    <ligand>
        <name>substrate</name>
    </ligand>
</feature>
<dbReference type="CDD" id="cd02194">
    <property type="entry name" value="ThiL"/>
    <property type="match status" value="1"/>
</dbReference>
<comment type="miscellaneous">
    <text evidence="2">Reaction mechanism of ThiL seems to utilize a direct, inline transfer of the gamma-phosphate of ATP to TMP rather than a phosphorylated enzyme intermediate.</text>
</comment>
<dbReference type="EC" id="2.7.4.16" evidence="2"/>
<comment type="caution">
    <text evidence="5">The sequence shown here is derived from an EMBL/GenBank/DDBJ whole genome shotgun (WGS) entry which is preliminary data.</text>
</comment>
<dbReference type="NCBIfam" id="TIGR01379">
    <property type="entry name" value="thiL"/>
    <property type="match status" value="1"/>
</dbReference>
<evidence type="ECO:0000259" key="4">
    <source>
        <dbReference type="Pfam" id="PF02769"/>
    </source>
</evidence>
<name>A0A2S6NA75_9HYPH</name>
<feature type="binding site" evidence="2">
    <location>
        <position position="215"/>
    </location>
    <ligand>
        <name>Mg(2+)</name>
        <dbReference type="ChEBI" id="CHEBI:18420"/>
        <label>3</label>
    </ligand>
</feature>
<feature type="binding site" evidence="2">
    <location>
        <position position="25"/>
    </location>
    <ligand>
        <name>Mg(2+)</name>
        <dbReference type="ChEBI" id="CHEBI:18420"/>
        <label>4</label>
    </ligand>
</feature>
<dbReference type="PIRSF" id="PIRSF005303">
    <property type="entry name" value="Thiam_monoph_kin"/>
    <property type="match status" value="1"/>
</dbReference>
<dbReference type="OrthoDB" id="9802811at2"/>
<dbReference type="SUPFAM" id="SSF56042">
    <property type="entry name" value="PurM C-terminal domain-like"/>
    <property type="match status" value="1"/>
</dbReference>
<feature type="binding site" evidence="2">
    <location>
        <begin position="117"/>
        <end position="118"/>
    </location>
    <ligand>
        <name>ATP</name>
        <dbReference type="ChEBI" id="CHEBI:30616"/>
    </ligand>
</feature>
<keyword evidence="6" id="KW-1185">Reference proteome</keyword>
<feature type="binding site" evidence="2">
    <location>
        <position position="42"/>
    </location>
    <ligand>
        <name>Mg(2+)</name>
        <dbReference type="ChEBI" id="CHEBI:18420"/>
        <label>2</label>
    </ligand>
</feature>
<feature type="binding site" evidence="2">
    <location>
        <position position="217"/>
    </location>
    <ligand>
        <name>ATP</name>
        <dbReference type="ChEBI" id="CHEBI:30616"/>
    </ligand>
</feature>
<comment type="catalytic activity">
    <reaction evidence="2">
        <text>thiamine phosphate + ATP = thiamine diphosphate + ADP</text>
        <dbReference type="Rhea" id="RHEA:15913"/>
        <dbReference type="ChEBI" id="CHEBI:30616"/>
        <dbReference type="ChEBI" id="CHEBI:37575"/>
        <dbReference type="ChEBI" id="CHEBI:58937"/>
        <dbReference type="ChEBI" id="CHEBI:456216"/>
        <dbReference type="EC" id="2.7.4.16"/>
    </reaction>
</comment>
<feature type="binding site" evidence="2">
    <location>
        <position position="218"/>
    </location>
    <ligand>
        <name>Mg(2+)</name>
        <dbReference type="ChEBI" id="CHEBI:18420"/>
        <label>5</label>
    </ligand>
</feature>